<feature type="region of interest" description="Disordered" evidence="1">
    <location>
        <begin position="82"/>
        <end position="120"/>
    </location>
</feature>
<accession>A0A563VNB8</accession>
<dbReference type="EMBL" id="CAACVJ010000084">
    <property type="protein sequence ID" value="VEP12956.1"/>
    <property type="molecule type" value="Genomic_DNA"/>
</dbReference>
<feature type="compositionally biased region" description="Polar residues" evidence="1">
    <location>
        <begin position="82"/>
        <end position="97"/>
    </location>
</feature>
<dbReference type="OrthoDB" id="467587at2"/>
<sequence length="226" mass="24494">MKLKVTLLLVLAILLMMLGAGGASAYIGYLMGREALKVVTQPDTDSENNVALKKPLGGSHKGLNIIQEQTILVNVYNHIQQKKNPSASKKQPSTDTEANQKSEKSNNQIKPDSFPLSNQSGGVTMEIAKASIEGNSVMLDVNLKNESTKAVRFLYSFLDVRDEQNRPLSAIADGLPGEIPPNGENFPGQFIIPATLLNGAQNISLTLKDYPEQKLILQLNSIPVAK</sequence>
<dbReference type="RefSeq" id="WP_144871135.1">
    <property type="nucleotide sequence ID" value="NZ_LR213925.1"/>
</dbReference>
<dbReference type="Proteomes" id="UP000320055">
    <property type="component" value="Unassembled WGS sequence"/>
</dbReference>
<organism evidence="2 3">
    <name type="scientific">Hyella patelloides LEGE 07179</name>
    <dbReference type="NCBI Taxonomy" id="945734"/>
    <lineage>
        <taxon>Bacteria</taxon>
        <taxon>Bacillati</taxon>
        <taxon>Cyanobacteriota</taxon>
        <taxon>Cyanophyceae</taxon>
        <taxon>Pleurocapsales</taxon>
        <taxon>Hyellaceae</taxon>
        <taxon>Hyella</taxon>
    </lineage>
</organism>
<name>A0A563VNB8_9CYAN</name>
<feature type="compositionally biased region" description="Polar residues" evidence="1">
    <location>
        <begin position="105"/>
        <end position="120"/>
    </location>
</feature>
<reference evidence="2 3" key="1">
    <citation type="submission" date="2019-01" db="EMBL/GenBank/DDBJ databases">
        <authorList>
            <person name="Brito A."/>
        </authorList>
    </citation>
    <scope>NUCLEOTIDE SEQUENCE [LARGE SCALE GENOMIC DNA]</scope>
    <source>
        <strain evidence="2">1</strain>
    </source>
</reference>
<gene>
    <name evidence="2" type="ORF">H1P_1740001</name>
</gene>
<evidence type="ECO:0000313" key="2">
    <source>
        <dbReference type="EMBL" id="VEP12956.1"/>
    </source>
</evidence>
<evidence type="ECO:0000256" key="1">
    <source>
        <dbReference type="SAM" id="MobiDB-lite"/>
    </source>
</evidence>
<protein>
    <submittedName>
        <fullName evidence="2">Uncharacterized protein</fullName>
    </submittedName>
</protein>
<keyword evidence="3" id="KW-1185">Reference proteome</keyword>
<proteinExistence type="predicted"/>
<evidence type="ECO:0000313" key="3">
    <source>
        <dbReference type="Proteomes" id="UP000320055"/>
    </source>
</evidence>
<dbReference type="AlphaFoldDB" id="A0A563VNB8"/>